<keyword evidence="5" id="KW-1185">Reference proteome</keyword>
<name>A0AAD9YSG2_COLKA</name>
<dbReference type="Pfam" id="PF24883">
    <property type="entry name" value="NPHP3_N"/>
    <property type="match status" value="1"/>
</dbReference>
<gene>
    <name evidence="4" type="ORF">CKAH01_12340</name>
</gene>
<evidence type="ECO:0000256" key="1">
    <source>
        <dbReference type="ARBA" id="ARBA00022737"/>
    </source>
</evidence>
<sequence length="822" mass="92644">MLRSIIIEFLLQRHNTGQPQEEKQVAYIYFSYAEQHSDAQVIGCLIAQLLQRRSSSLSMLQEHWESRNDGMNPPLKDKLAAILRNLIHERRTYFVFDGLEECSLDTRSSIWQTLPWDVLDASGAPMLSVLVTSRPLENLSTISKGFKVEHIRGNVTDLNLFINHEVEQWLCDKSGPSRDDRDILLDQARTEISKRWNHMFLVAKLQIESLVDQLTVGAFRNRLAKLPTNLDETYSSMMSQICSSKKHRRDLAFDILSWVAFGRRRLTLMELQHALLAGTGATTLDNDSIYSPSDIRDVCRGFVTIPIRSDDPVTLVHYTASDYLNSRWKPEHATRLARTHASSCVVYLSFQDLEERENDSEERYAQKKKDFPFVYYAANWLGHHVRETPPEFGEEITGLLRSLLYAPEKLRFLSRVLQDPWVSGREDYPRFIHPNLPDEATDDFGEVTPMHVAAFLGWEPLVTAMADNLDDTDYEALDNYGQPPIAIAINTQPLRGGWDIVELLGVERSVDLTTEIGHCMLKTIAQSFHEGGKEYFDKIAASHWERLAQFGNPMAIQGPHHLPVENFENIQQFMSQLQLIHAVSIESVGYLSNIRNLGDTGIWGENLSFLGTALFIAVELESLNVVEILATRGVSVNIADIDFSTPLHRAALRCCPEIVEVLVECGANLEAKDYFDETPLFVTDSPEVADVLLQHGANPNNHNQLFNSSVLDYSIASGLTEKVRCLLSYNASTSGGERGTSLHTAARRGQPDIIRLLLNEGGDLEINSTCNGKTALDMAYEYGNDVPLELHGIKRIGETQMAMVEMLRHEGPQTALEIGFAD</sequence>
<dbReference type="SUPFAM" id="SSF52540">
    <property type="entry name" value="P-loop containing nucleoside triphosphate hydrolases"/>
    <property type="match status" value="1"/>
</dbReference>
<accession>A0AAD9YSG2</accession>
<dbReference type="InterPro" id="IPR002110">
    <property type="entry name" value="Ankyrin_rpt"/>
</dbReference>
<dbReference type="Proteomes" id="UP001281614">
    <property type="component" value="Unassembled WGS sequence"/>
</dbReference>
<dbReference type="Pfam" id="PF12796">
    <property type="entry name" value="Ank_2"/>
    <property type="match status" value="2"/>
</dbReference>
<dbReference type="AlphaFoldDB" id="A0AAD9YSG2"/>
<evidence type="ECO:0000313" key="4">
    <source>
        <dbReference type="EMBL" id="KAK2776567.1"/>
    </source>
</evidence>
<dbReference type="SUPFAM" id="SSF48403">
    <property type="entry name" value="Ankyrin repeat"/>
    <property type="match status" value="1"/>
</dbReference>
<keyword evidence="2" id="KW-0040">ANK repeat</keyword>
<feature type="repeat" description="ANK" evidence="2">
    <location>
        <begin position="642"/>
        <end position="674"/>
    </location>
</feature>
<feature type="domain" description="Nephrocystin 3-like N-terminal" evidence="3">
    <location>
        <begin position="3"/>
        <end position="134"/>
    </location>
</feature>
<protein>
    <submittedName>
        <fullName evidence="4">Ankyrin repeat protein</fullName>
    </submittedName>
</protein>
<keyword evidence="1" id="KW-0677">Repeat</keyword>
<reference evidence="4" key="1">
    <citation type="submission" date="2023-02" db="EMBL/GenBank/DDBJ databases">
        <title>Colletotrichum kahawae CIFC_Que2 genome sequencing and assembly.</title>
        <authorList>
            <person name="Baroncelli R."/>
        </authorList>
    </citation>
    <scope>NUCLEOTIDE SEQUENCE</scope>
    <source>
        <strain evidence="4">CIFC_Que2</strain>
    </source>
</reference>
<comment type="caution">
    <text evidence="4">The sequence shown here is derived from an EMBL/GenBank/DDBJ whole genome shotgun (WGS) entry which is preliminary data.</text>
</comment>
<dbReference type="PROSITE" id="PS50297">
    <property type="entry name" value="ANK_REP_REGION"/>
    <property type="match status" value="2"/>
</dbReference>
<dbReference type="PROSITE" id="PS50088">
    <property type="entry name" value="ANK_REPEAT"/>
    <property type="match status" value="2"/>
</dbReference>
<dbReference type="SMART" id="SM00248">
    <property type="entry name" value="ANK"/>
    <property type="match status" value="7"/>
</dbReference>
<evidence type="ECO:0000259" key="3">
    <source>
        <dbReference type="Pfam" id="PF24883"/>
    </source>
</evidence>
<evidence type="ECO:0000256" key="2">
    <source>
        <dbReference type="PROSITE-ProRule" id="PRU00023"/>
    </source>
</evidence>
<dbReference type="PANTHER" id="PTHR10039">
    <property type="entry name" value="AMELOGENIN"/>
    <property type="match status" value="1"/>
</dbReference>
<proteinExistence type="predicted"/>
<dbReference type="InterPro" id="IPR027417">
    <property type="entry name" value="P-loop_NTPase"/>
</dbReference>
<dbReference type="Gene3D" id="1.25.40.20">
    <property type="entry name" value="Ankyrin repeat-containing domain"/>
    <property type="match status" value="2"/>
</dbReference>
<dbReference type="InterPro" id="IPR056884">
    <property type="entry name" value="NPHP3-like_N"/>
</dbReference>
<dbReference type="InterPro" id="IPR036770">
    <property type="entry name" value="Ankyrin_rpt-contain_sf"/>
</dbReference>
<evidence type="ECO:0000313" key="5">
    <source>
        <dbReference type="Proteomes" id="UP001281614"/>
    </source>
</evidence>
<feature type="repeat" description="ANK" evidence="2">
    <location>
        <begin position="737"/>
        <end position="769"/>
    </location>
</feature>
<dbReference type="EMBL" id="VYYT01000026">
    <property type="protein sequence ID" value="KAK2776567.1"/>
    <property type="molecule type" value="Genomic_DNA"/>
</dbReference>
<organism evidence="4 5">
    <name type="scientific">Colletotrichum kahawae</name>
    <name type="common">Coffee berry disease fungus</name>
    <dbReference type="NCBI Taxonomy" id="34407"/>
    <lineage>
        <taxon>Eukaryota</taxon>
        <taxon>Fungi</taxon>
        <taxon>Dikarya</taxon>
        <taxon>Ascomycota</taxon>
        <taxon>Pezizomycotina</taxon>
        <taxon>Sordariomycetes</taxon>
        <taxon>Hypocreomycetidae</taxon>
        <taxon>Glomerellales</taxon>
        <taxon>Glomerellaceae</taxon>
        <taxon>Colletotrichum</taxon>
        <taxon>Colletotrichum gloeosporioides species complex</taxon>
    </lineage>
</organism>